<organism evidence="2 3">
    <name type="scientific">Agaricus bisporus var. burnettii</name>
    <dbReference type="NCBI Taxonomy" id="192524"/>
    <lineage>
        <taxon>Eukaryota</taxon>
        <taxon>Fungi</taxon>
        <taxon>Dikarya</taxon>
        <taxon>Basidiomycota</taxon>
        <taxon>Agaricomycotina</taxon>
        <taxon>Agaricomycetes</taxon>
        <taxon>Agaricomycetidae</taxon>
        <taxon>Agaricales</taxon>
        <taxon>Agaricineae</taxon>
        <taxon>Agaricaceae</taxon>
        <taxon>Agaricus</taxon>
    </lineage>
</organism>
<feature type="compositionally biased region" description="Polar residues" evidence="1">
    <location>
        <begin position="23"/>
        <end position="34"/>
    </location>
</feature>
<dbReference type="EMBL" id="JABXXO010000003">
    <property type="protein sequence ID" value="KAF7783182.1"/>
    <property type="molecule type" value="Genomic_DNA"/>
</dbReference>
<evidence type="ECO:0000256" key="1">
    <source>
        <dbReference type="SAM" id="MobiDB-lite"/>
    </source>
</evidence>
<protein>
    <submittedName>
        <fullName evidence="2">Uncharacterized protein</fullName>
    </submittedName>
</protein>
<dbReference type="AlphaFoldDB" id="A0A8H7KKA4"/>
<comment type="caution">
    <text evidence="2">The sequence shown here is derived from an EMBL/GenBank/DDBJ whole genome shotgun (WGS) entry which is preliminary data.</text>
</comment>
<gene>
    <name evidence="2" type="ORF">Agabi119p4_2558</name>
</gene>
<name>A0A8H7KKA4_AGABI</name>
<evidence type="ECO:0000313" key="3">
    <source>
        <dbReference type="Proteomes" id="UP000629468"/>
    </source>
</evidence>
<sequence length="161" mass="17579">MPLLSATIPLPQRHSTEVIERNISSSTSQLSPMHTKTPFEEEFRSDSDADSSASSLDQFEEGHANAPFPVAIKEDEDASQVLHIPHTSPFFNTPNTTSGGLDYSSPSVCPTLSGKFDLVHSAHNTPSSATFVGQIKPVIDFKRDQMVLSGLLSRRRARINT</sequence>
<dbReference type="Proteomes" id="UP000629468">
    <property type="component" value="Unassembled WGS sequence"/>
</dbReference>
<evidence type="ECO:0000313" key="2">
    <source>
        <dbReference type="EMBL" id="KAF7783182.1"/>
    </source>
</evidence>
<feature type="region of interest" description="Disordered" evidence="1">
    <location>
        <begin position="23"/>
        <end position="66"/>
    </location>
</feature>
<proteinExistence type="predicted"/>
<feature type="compositionally biased region" description="Basic and acidic residues" evidence="1">
    <location>
        <begin position="37"/>
        <end position="47"/>
    </location>
</feature>
<reference evidence="2 3" key="1">
    <citation type="journal article" name="Sci. Rep.">
        <title>Telomere-to-telomere assembled and centromere annotated genomes of the two main subspecies of the button mushroom Agaricus bisporus reveal especially polymorphic chromosome ends.</title>
        <authorList>
            <person name="Sonnenberg A.S.M."/>
            <person name="Sedaghat-Telgerd N."/>
            <person name="Lavrijssen B."/>
            <person name="Ohm R.A."/>
            <person name="Hendrickx P.M."/>
            <person name="Scholtmeijer K."/>
            <person name="Baars J.J.P."/>
            <person name="van Peer A."/>
        </authorList>
    </citation>
    <scope>NUCLEOTIDE SEQUENCE [LARGE SCALE GENOMIC DNA]</scope>
    <source>
        <strain evidence="2 3">H119_p4</strain>
    </source>
</reference>
<accession>A0A8H7KKA4</accession>